<dbReference type="EMBL" id="JANBUP010000008">
    <property type="protein sequence ID" value="KAJ2814013.1"/>
    <property type="molecule type" value="Genomic_DNA"/>
</dbReference>
<comment type="caution">
    <text evidence="1">The sequence shown here is derived from an EMBL/GenBank/DDBJ whole genome shotgun (WGS) entry which is preliminary data.</text>
</comment>
<keyword evidence="2" id="KW-1185">Reference proteome</keyword>
<accession>A0ACC1LRC3</accession>
<evidence type="ECO:0000313" key="1">
    <source>
        <dbReference type="EMBL" id="KAJ2814013.1"/>
    </source>
</evidence>
<feature type="non-terminal residue" evidence="1">
    <location>
        <position position="1"/>
    </location>
</feature>
<proteinExistence type="predicted"/>
<sequence length="2437" mass="267431">ATWEPSNNLDCNKKIEEFEHRCFQLRLEQQPQPDQQTVDQYQDHGLVTLVDEGHRYMAEYDSGFQVPVEDFDFVGDGDASKNNAATGKVRAISRDQAVGTSATHGWHRMRPQLEACKNSYSPTLARSHANFEPLSAPTYSSFLLPSSHASDPTFLAEITRICGTIRDNGGRIYYLVQWSDQALSWETPPAFITQKEVELLTHFVNLQYAQERKVLGKDLEPCLTDGKVGLSTETYATKSGMGRSSKRAGDSGDAARWFNLKSCNLAPIVSTSPLAAMDMAGRHISDTTDEGSSSPDSERSLVRAIKQSRIKAPTSVTSATSDSGIDTPLSRRMARLCSPKSVVHVFIDHREGEVLRRHGVSRNASKRIERERRLAMEIQQRVVTAPTPPKFDVSDVVARGHVARIVETPPATPAPRLTERRACCVCQLDTRADAWGCVECGLWFHHPCYRTLATRLGADSEYLDALDDYDESDDFVCRFCSLHSRRTPQDFLTWRGAAPNTRVNMAAVDYLVKWRGVAYRHLDWVPFVWLQAQPEMRQKCMALKVKLGNSVTEPPRVEDTFEQDHLIPAAIIGVKPCTPDIARQRLAKLRENPPGDVPEDSWGLHTTCESVWVVWRGLGASEATWEAPPSPNDAGSEYCAWQAEYVAWQQAESVSLLKHLQSAKSNKPRPFYEYQQQPDFIRGGTLYPYQMEGANWLWHKWNLGQSVVLADEMGLGKTVQVISFLLMIYHSSLLAQSNEPNRGTFPFLIVAPTTLISNWAQELRTWAPGLVVAQLSGRAADREIELEHTIFRRTSGAKHRDLRCHVVLASYEAVANQSGIRELTTGIDWQTIVYDEGHRLKNDQAKTYKALSVFSTRTRVVLTGTPLQNDLSELSNILSFIDPDNKDTLSKLKVLYRDGAPVDVARIHSLIYKYFLRRTKNDVPCLVPAKYEVIVPVSMTCLQRELYRATLSKNVRLLQSIAVALHRDRPGGAERVGSKSLNNVLMEVRQIVSHPYLLANVEPKFDSEEEERTQLIAACGKLRFLHALLPELQRRGHRVLLFSQFKGALSILEEYLTGEGIGCVCIDGDTPSRLRQAAVNQFNTPGSPLLVFLASTRTGGTGLNLTSADVVIIYDCDFNPQADIQAIGRAHRIGQRRPVTVMKLVTENSAEERIVRRATRKLLLNHLVIDNLAPETSAAVPAAVLPQAETEAALRCDARTLFDESAESQAEKSAIVYDSQRVVALLDQCQVALAEEKERLAKIDSTTRSPFSVTRVWAMDRDGRVDDVAKDPAPLNGDSPESGAADVWARLLEKMSVVPADGDAEMADAEGNGPRLRARKQKVDYAAAVTAEDAAEGDDSLDAGDDEYVDVPSLPDASVTIVPPNELADVVMAHINGLIENYRANFDNSGRTANWDEQLSLAFKDLCTPMQAMSDVQWSPPTLLFNMPTDLRLPRGAQLPPQPKLYEQCPLCRGPSHGTGYCPRICDPRLVVCMARVKNIQGYWAHMMFHNFVCWYSFQYIWFVLGDPRGPAVNESNTRKSPTYVCSAESYCREIRMGKEVARFEGIRAEADRRATIQISSVPNGPLNGSTRVVGELAVDICRDVGRDSVAGPAFNPFAFNGLDCRVYTQFLSELRSKGHDLPTNVAALGPEHLPALLAARSKIQVVCLQVRNLAQKFMNPHDRRVVSSKLQHAVEVMRLLTVHGRLIDGRIEELRAMAPVDGDVDMDFVDTIVDQNCLADALVSMDVDEPELVSEQTVAAEVPEPSATPTVLSVASTETCSDSVVPSGGQFDEDPSSHGVRLAVGKLFQAQCLMAASSRGEEPDRKTKQALLAAISDARSINLRELLKVVHSRPQLHGLIPMVRRLTELEADPSSAQAKNAEMTNTLRELVLWVKTNIRDVESVVPTPSGYRVDITLADRPEARPLGAGVVEVMLVSPSAEPAQLAARSSRPPSSGAAPIVAAPSKTNPMQGNSLDAAVRTTALTGTAQTPPTVIAPSSVSSQRTATLPVRVVASDSPAALTTAAASNLYAQGAAYFCAMREVEPHQPAMPNVAIASRTDMAARSSTPSLPSALANSRPPLAASTSAIAAPCRMSISPPQQVALPAASSSATLDPSLSASTAALTDSRRGSIMPNVLGIVRETSPPPPLQPPQQPAPMSAPLGGQAISITSSPDGSPPLQQQPQQQQYQQRPMFGGSVSEIPLRATDVNAKFSPVTAGAGWVAPPVATLLRPSPQSSAQSTVERARPSTGDLALGLAQGYFASVQSAPLPASRQASGNMQQGGLRNEQLQQYHMQQAEMQRMAERHRYQQQVAMMAQGVAQGVLNQQPQVQYYQAPTTQLITPVSGNYEGQSSVDNFNRQMAASNAQWQMVQYPAGPRGPPMYLERMNGFVSASDMACVLCEDPVHPSSSCPLANNISHLNRRRVAVEESTTLPPNMREMMLITIDNYMKKALNQR</sequence>
<name>A0ACC1LRC3_9FUNG</name>
<organism evidence="1 2">
    <name type="scientific">Coemansia furcata</name>
    <dbReference type="NCBI Taxonomy" id="417177"/>
    <lineage>
        <taxon>Eukaryota</taxon>
        <taxon>Fungi</taxon>
        <taxon>Fungi incertae sedis</taxon>
        <taxon>Zoopagomycota</taxon>
        <taxon>Kickxellomycotina</taxon>
        <taxon>Kickxellomycetes</taxon>
        <taxon>Kickxellales</taxon>
        <taxon>Kickxellaceae</taxon>
        <taxon>Coemansia</taxon>
    </lineage>
</organism>
<gene>
    <name evidence="1" type="ORF">H4S07_000214</name>
</gene>
<protein>
    <submittedName>
        <fullName evidence="1">Uncharacterized protein</fullName>
    </submittedName>
</protein>
<dbReference type="Proteomes" id="UP001140096">
    <property type="component" value="Unassembled WGS sequence"/>
</dbReference>
<reference evidence="1" key="1">
    <citation type="submission" date="2022-07" db="EMBL/GenBank/DDBJ databases">
        <title>Phylogenomic reconstructions and comparative analyses of Kickxellomycotina fungi.</title>
        <authorList>
            <person name="Reynolds N.K."/>
            <person name="Stajich J.E."/>
            <person name="Barry K."/>
            <person name="Grigoriev I.V."/>
            <person name="Crous P."/>
            <person name="Smith M.E."/>
        </authorList>
    </citation>
    <scope>NUCLEOTIDE SEQUENCE</scope>
    <source>
        <strain evidence="1">CBS 102833</strain>
    </source>
</reference>
<evidence type="ECO:0000313" key="2">
    <source>
        <dbReference type="Proteomes" id="UP001140096"/>
    </source>
</evidence>